<reference evidence="2" key="1">
    <citation type="submission" date="2016-10" db="EMBL/GenBank/DDBJ databases">
        <authorList>
            <person name="Varghese N."/>
            <person name="Submissions S."/>
        </authorList>
    </citation>
    <scope>NUCLEOTIDE SEQUENCE [LARGE SCALE GENOMIC DNA]</scope>
    <source>
        <strain evidence="2">DSM 21743</strain>
    </source>
</reference>
<dbReference type="RefSeq" id="WP_091073865.1">
    <property type="nucleotide sequence ID" value="NZ_LT629799.1"/>
</dbReference>
<proteinExistence type="predicted"/>
<evidence type="ECO:0000313" key="2">
    <source>
        <dbReference type="Proteomes" id="UP000198825"/>
    </source>
</evidence>
<accession>A0A1H2M6N5</accession>
<dbReference type="Proteomes" id="UP000198825">
    <property type="component" value="Chromosome I"/>
</dbReference>
<sequence length="67" mass="6878">MNAFTNSDESTFGLGGASSHAADVAAGFRWVVDPSGEGLTTSSHDADIRAGYDDADAVLHDGTGLHR</sequence>
<evidence type="ECO:0000313" key="1">
    <source>
        <dbReference type="EMBL" id="SDU88608.1"/>
    </source>
</evidence>
<organism evidence="1 2">
    <name type="scientific">Microlunatus sagamiharensis</name>
    <dbReference type="NCBI Taxonomy" id="546874"/>
    <lineage>
        <taxon>Bacteria</taxon>
        <taxon>Bacillati</taxon>
        <taxon>Actinomycetota</taxon>
        <taxon>Actinomycetes</taxon>
        <taxon>Propionibacteriales</taxon>
        <taxon>Propionibacteriaceae</taxon>
        <taxon>Microlunatus</taxon>
    </lineage>
</organism>
<name>A0A1H2M6N5_9ACTN</name>
<dbReference type="AlphaFoldDB" id="A0A1H2M6N5"/>
<protein>
    <submittedName>
        <fullName evidence="1">Uncharacterized protein</fullName>
    </submittedName>
</protein>
<dbReference type="STRING" id="546874.SAMN04488544_1457"/>
<gene>
    <name evidence="1" type="ORF">SAMN04488544_1457</name>
</gene>
<dbReference type="EMBL" id="LT629799">
    <property type="protein sequence ID" value="SDU88608.1"/>
    <property type="molecule type" value="Genomic_DNA"/>
</dbReference>
<keyword evidence="2" id="KW-1185">Reference proteome</keyword>